<dbReference type="SUPFAM" id="SSF54556">
    <property type="entry name" value="Chitinase insertion domain"/>
    <property type="match status" value="1"/>
</dbReference>
<dbReference type="SUPFAM" id="SSF51445">
    <property type="entry name" value="(Trans)glycosidases"/>
    <property type="match status" value="1"/>
</dbReference>
<dbReference type="OrthoDB" id="6430753at2759"/>
<dbReference type="OMA" id="NTEDCTG"/>
<dbReference type="GO" id="GO:0004568">
    <property type="term" value="F:chitinase activity"/>
    <property type="evidence" value="ECO:0007669"/>
    <property type="project" value="TreeGrafter"/>
</dbReference>
<dbReference type="InterPro" id="IPR017853">
    <property type="entry name" value="GH"/>
</dbReference>
<dbReference type="InterPro" id="IPR029070">
    <property type="entry name" value="Chitinase_insertion_sf"/>
</dbReference>
<dbReference type="GO" id="GO:0005576">
    <property type="term" value="C:extracellular region"/>
    <property type="evidence" value="ECO:0007669"/>
    <property type="project" value="TreeGrafter"/>
</dbReference>
<protein>
    <submittedName>
        <fullName evidence="3">Putative chitinase 3</fullName>
    </submittedName>
</protein>
<evidence type="ECO:0000259" key="2">
    <source>
        <dbReference type="PROSITE" id="PS51910"/>
    </source>
</evidence>
<keyword evidence="1" id="KW-1015">Disulfide bond</keyword>
<proteinExistence type="predicted"/>
<dbReference type="GO" id="GO:0006032">
    <property type="term" value="P:chitin catabolic process"/>
    <property type="evidence" value="ECO:0007669"/>
    <property type="project" value="TreeGrafter"/>
</dbReference>
<evidence type="ECO:0000313" key="3">
    <source>
        <dbReference type="EMBL" id="KFM70896.1"/>
    </source>
</evidence>
<feature type="non-terminal residue" evidence="3">
    <location>
        <position position="182"/>
    </location>
</feature>
<dbReference type="GO" id="GO:0005975">
    <property type="term" value="P:carbohydrate metabolic process"/>
    <property type="evidence" value="ECO:0007669"/>
    <property type="project" value="InterPro"/>
</dbReference>
<gene>
    <name evidence="3" type="ORF">X975_08925</name>
</gene>
<dbReference type="FunFam" id="3.10.50.10:FF:000001">
    <property type="entry name" value="Chitinase 3-like 1"/>
    <property type="match status" value="1"/>
</dbReference>
<dbReference type="PANTHER" id="PTHR11177">
    <property type="entry name" value="CHITINASE"/>
    <property type="match status" value="1"/>
</dbReference>
<dbReference type="EMBL" id="KK117595">
    <property type="protein sequence ID" value="KFM70896.1"/>
    <property type="molecule type" value="Genomic_DNA"/>
</dbReference>
<dbReference type="PANTHER" id="PTHR11177:SF360">
    <property type="entry name" value="CHITINASE 4-RELATED"/>
    <property type="match status" value="1"/>
</dbReference>
<organism evidence="3 4">
    <name type="scientific">Stegodyphus mimosarum</name>
    <name type="common">African social velvet spider</name>
    <dbReference type="NCBI Taxonomy" id="407821"/>
    <lineage>
        <taxon>Eukaryota</taxon>
        <taxon>Metazoa</taxon>
        <taxon>Ecdysozoa</taxon>
        <taxon>Arthropoda</taxon>
        <taxon>Chelicerata</taxon>
        <taxon>Arachnida</taxon>
        <taxon>Araneae</taxon>
        <taxon>Araneomorphae</taxon>
        <taxon>Entelegynae</taxon>
        <taxon>Eresoidea</taxon>
        <taxon>Eresidae</taxon>
        <taxon>Stegodyphus</taxon>
    </lineage>
</organism>
<evidence type="ECO:0000313" key="4">
    <source>
        <dbReference type="Proteomes" id="UP000054359"/>
    </source>
</evidence>
<feature type="domain" description="GH18" evidence="2">
    <location>
        <begin position="1"/>
        <end position="182"/>
    </location>
</feature>
<accession>A0A087U0K7</accession>
<dbReference type="AlphaFoldDB" id="A0A087U0K7"/>
<keyword evidence="4" id="KW-1185">Reference proteome</keyword>
<sequence length="182" mass="20202">MTYDMHGPWEGKTGHHAQFDKAPSDADHYANVKSAVQIWISGGADKKKLILGIPLYGNTFTLADPKKHGIGAPAKGPGKPGPRSKQGGFIAYNEMCEFLNSGNWTEEEDKIIGFYSHNGDQWSCYDPPMMVVRKAKYVVESGLGGVLLKDLSTDDFEGNCFHMPFPLTKMARMEIIHKVKRL</sequence>
<dbReference type="Pfam" id="PF00704">
    <property type="entry name" value="Glyco_hydro_18"/>
    <property type="match status" value="1"/>
</dbReference>
<dbReference type="Gene3D" id="3.20.20.80">
    <property type="entry name" value="Glycosidases"/>
    <property type="match status" value="1"/>
</dbReference>
<evidence type="ECO:0000256" key="1">
    <source>
        <dbReference type="ARBA" id="ARBA00023157"/>
    </source>
</evidence>
<dbReference type="PROSITE" id="PS51910">
    <property type="entry name" value="GH18_2"/>
    <property type="match status" value="1"/>
</dbReference>
<dbReference type="GO" id="GO:0008061">
    <property type="term" value="F:chitin binding"/>
    <property type="evidence" value="ECO:0007669"/>
    <property type="project" value="TreeGrafter"/>
</dbReference>
<dbReference type="Proteomes" id="UP000054359">
    <property type="component" value="Unassembled WGS sequence"/>
</dbReference>
<dbReference type="Gene3D" id="3.10.50.10">
    <property type="match status" value="1"/>
</dbReference>
<dbReference type="InterPro" id="IPR001223">
    <property type="entry name" value="Glyco_hydro18_cat"/>
</dbReference>
<dbReference type="STRING" id="407821.A0A087U0K7"/>
<dbReference type="InterPro" id="IPR050314">
    <property type="entry name" value="Glycosyl_Hydrlase_18"/>
</dbReference>
<reference evidence="3 4" key="1">
    <citation type="submission" date="2013-11" db="EMBL/GenBank/DDBJ databases">
        <title>Genome sequencing of Stegodyphus mimosarum.</title>
        <authorList>
            <person name="Bechsgaard J."/>
        </authorList>
    </citation>
    <scope>NUCLEOTIDE SEQUENCE [LARGE SCALE GENOMIC DNA]</scope>
</reference>
<name>A0A087U0K7_STEMI</name>